<keyword evidence="6" id="KW-0539">Nucleus</keyword>
<evidence type="ECO:0000256" key="3">
    <source>
        <dbReference type="ARBA" id="ARBA00022705"/>
    </source>
</evidence>
<dbReference type="PANTHER" id="PTHR12705">
    <property type="entry name" value="ORIGIN RECOGNITION COMPLEX SUBUNIT 5"/>
    <property type="match status" value="1"/>
</dbReference>
<sequence>MLPPNLLQQIEIEFPCRTQELKSLNALLHVHKFEQVSGGTSSDSVSVRTPSILVYGPSQTGKTSLLKQLLESSDEHNYTYIDCRKCIANRALYEYTIDELHTRDPIVLENGDFNHDSESVESLGAFLSGLQRSLSLPINREKILIFDHITSAHYDDLEGLILSLLKLFTSLSQGQTVIFVTSRYEDILPQIMPTVPFLPYSPDELSLILQETTDVQVDIAGSLIKDSEELRGLWERFCKTFFSAFYDIVGQDIELYRTIAVKLFPKYLQPINDNILSVKNHTQLARSAQTLLVPEPWILAETSLVQTSSSVDKVRVEELSTSARFLLIASFLSSYNPGKTDRTFFSRGKGEKTKRRGGKRAIDKVTRQPQKLLGPKGFSAERMLSIFQAIIPTSFKHTALLDQQIATLHSLKLILKQGASGDLLDDGKWVVNVNLETIIKIARSVQFELNRFLVSD</sequence>
<dbReference type="GO" id="GO:0006270">
    <property type="term" value="P:DNA replication initiation"/>
    <property type="evidence" value="ECO:0007669"/>
    <property type="project" value="TreeGrafter"/>
</dbReference>
<dbReference type="Pfam" id="PF13191">
    <property type="entry name" value="AAA_16"/>
    <property type="match status" value="1"/>
</dbReference>
<dbReference type="InterPro" id="IPR027417">
    <property type="entry name" value="P-loop_NTPase"/>
</dbReference>
<keyword evidence="9" id="KW-1185">Reference proteome</keyword>
<feature type="domain" description="AAA+ ATPase" evidence="7">
    <location>
        <begin position="48"/>
        <end position="223"/>
    </location>
</feature>
<evidence type="ECO:0000256" key="2">
    <source>
        <dbReference type="ARBA" id="ARBA00006269"/>
    </source>
</evidence>
<dbReference type="EMBL" id="CAHR02000131">
    <property type="protein sequence ID" value="CCG83234.1"/>
    <property type="molecule type" value="Genomic_DNA"/>
</dbReference>
<dbReference type="GO" id="GO:0003688">
    <property type="term" value="F:DNA replication origin binding"/>
    <property type="evidence" value="ECO:0007669"/>
    <property type="project" value="TreeGrafter"/>
</dbReference>
<proteinExistence type="inferred from homology"/>
<evidence type="ECO:0000256" key="1">
    <source>
        <dbReference type="ARBA" id="ARBA00004123"/>
    </source>
</evidence>
<evidence type="ECO:0000256" key="6">
    <source>
        <dbReference type="ARBA" id="ARBA00023242"/>
    </source>
</evidence>
<evidence type="ECO:0000256" key="4">
    <source>
        <dbReference type="ARBA" id="ARBA00022741"/>
    </source>
</evidence>
<comment type="caution">
    <text evidence="8">The sequence shown here is derived from an EMBL/GenBank/DDBJ whole genome shotgun (WGS) entry which is preliminary data.</text>
</comment>
<dbReference type="Pfam" id="PF21639">
    <property type="entry name" value="ORC5_lid"/>
    <property type="match status" value="1"/>
</dbReference>
<keyword evidence="5" id="KW-0067">ATP-binding</keyword>
<dbReference type="InterPro" id="IPR048866">
    <property type="entry name" value="ORC5_lid"/>
</dbReference>
<evidence type="ECO:0000313" key="8">
    <source>
        <dbReference type="EMBL" id="CCG83234.1"/>
    </source>
</evidence>
<dbReference type="VEuPathDB" id="FungiDB:TAPDE_003404"/>
<dbReference type="Gene3D" id="3.40.50.300">
    <property type="entry name" value="P-loop containing nucleotide triphosphate hydrolases"/>
    <property type="match status" value="1"/>
</dbReference>
<dbReference type="SMART" id="SM00382">
    <property type="entry name" value="AAA"/>
    <property type="match status" value="1"/>
</dbReference>
<comment type="similarity">
    <text evidence="2">Belongs to the ORC5 family.</text>
</comment>
<evidence type="ECO:0000313" key="9">
    <source>
        <dbReference type="Proteomes" id="UP000013776"/>
    </source>
</evidence>
<dbReference type="eggNOG" id="KOG2543">
    <property type="taxonomic scope" value="Eukaryota"/>
</dbReference>
<dbReference type="STRING" id="1097556.R4XBR2"/>
<evidence type="ECO:0000259" key="7">
    <source>
        <dbReference type="SMART" id="SM00382"/>
    </source>
</evidence>
<dbReference type="InterPro" id="IPR047088">
    <property type="entry name" value="ORC5_C"/>
</dbReference>
<evidence type="ECO:0000256" key="5">
    <source>
        <dbReference type="ARBA" id="ARBA00022840"/>
    </source>
</evidence>
<dbReference type="InterPro" id="IPR041664">
    <property type="entry name" value="AAA_16"/>
</dbReference>
<dbReference type="OrthoDB" id="365981at2759"/>
<dbReference type="InterPro" id="IPR020796">
    <property type="entry name" value="ORC5"/>
</dbReference>
<dbReference type="AlphaFoldDB" id="R4XBR2"/>
<protein>
    <submittedName>
        <fullName evidence="8">Origin recognition complex subunit 5</fullName>
    </submittedName>
</protein>
<organism evidence="8 9">
    <name type="scientific">Taphrina deformans (strain PYCC 5710 / ATCC 11124 / CBS 356.35 / IMI 108563 / JCM 9778 / NBRC 8474)</name>
    <name type="common">Peach leaf curl fungus</name>
    <name type="synonym">Lalaria deformans</name>
    <dbReference type="NCBI Taxonomy" id="1097556"/>
    <lineage>
        <taxon>Eukaryota</taxon>
        <taxon>Fungi</taxon>
        <taxon>Dikarya</taxon>
        <taxon>Ascomycota</taxon>
        <taxon>Taphrinomycotina</taxon>
        <taxon>Taphrinomycetes</taxon>
        <taxon>Taphrinales</taxon>
        <taxon>Taphrinaceae</taxon>
        <taxon>Taphrina</taxon>
    </lineage>
</organism>
<reference evidence="8 9" key="1">
    <citation type="journal article" date="2013" name="MBio">
        <title>Genome sequencing of the plant pathogen Taphrina deformans, the causal agent of peach leaf curl.</title>
        <authorList>
            <person name="Cisse O.H."/>
            <person name="Almeida J.M.G.C.F."/>
            <person name="Fonseca A."/>
            <person name="Kumar A.A."/>
            <person name="Salojaervi J."/>
            <person name="Overmyer K."/>
            <person name="Hauser P.M."/>
            <person name="Pagni M."/>
        </authorList>
    </citation>
    <scope>NUCLEOTIDE SEQUENCE [LARGE SCALE GENOMIC DNA]</scope>
    <source>
        <strain evidence="9">PYCC 5710 / ATCC 11124 / CBS 356.35 / IMI 108563 / JCM 9778 / NBRC 8474</strain>
    </source>
</reference>
<accession>R4XBR2</accession>
<keyword evidence="3" id="KW-0235">DNA replication</keyword>
<gene>
    <name evidence="8" type="ORF">TAPDE_003404</name>
</gene>
<dbReference type="PANTHER" id="PTHR12705:SF0">
    <property type="entry name" value="ORIGIN RECOGNITION COMPLEX SUBUNIT 5"/>
    <property type="match status" value="1"/>
</dbReference>
<dbReference type="Pfam" id="PF14630">
    <property type="entry name" value="ORC5_C"/>
    <property type="match status" value="1"/>
</dbReference>
<comment type="subcellular location">
    <subcellularLocation>
        <location evidence="1">Nucleus</location>
    </subcellularLocation>
</comment>
<dbReference type="GO" id="GO:0005664">
    <property type="term" value="C:nuclear origin of replication recognition complex"/>
    <property type="evidence" value="ECO:0007669"/>
    <property type="project" value="TreeGrafter"/>
</dbReference>
<dbReference type="InterPro" id="IPR003593">
    <property type="entry name" value="AAA+_ATPase"/>
</dbReference>
<dbReference type="SUPFAM" id="SSF52540">
    <property type="entry name" value="P-loop containing nucleoside triphosphate hydrolases"/>
    <property type="match status" value="1"/>
</dbReference>
<dbReference type="Proteomes" id="UP000013776">
    <property type="component" value="Unassembled WGS sequence"/>
</dbReference>
<keyword evidence="4" id="KW-0547">Nucleotide-binding</keyword>
<name>R4XBR2_TAPDE</name>